<evidence type="ECO:0000256" key="4">
    <source>
        <dbReference type="ARBA" id="ARBA00022679"/>
    </source>
</evidence>
<dbReference type="GO" id="GO:0016757">
    <property type="term" value="F:glycosyltransferase activity"/>
    <property type="evidence" value="ECO:0007669"/>
    <property type="project" value="UniProtKB-UniRule"/>
</dbReference>
<dbReference type="Proteomes" id="UP000678499">
    <property type="component" value="Unassembled WGS sequence"/>
</dbReference>
<evidence type="ECO:0000256" key="3">
    <source>
        <dbReference type="ARBA" id="ARBA00022676"/>
    </source>
</evidence>
<sequence>MKRAHILSVLIPIWVFVVIFLSNSDHEDLLQHISMLPKTHQIHEINNCTLVFCNAFKALNQSTKNMAAEYWEHILPYNGNSSNGQWQPVLGKSDKSFVFSAFYDGIDNVIKVVAILDQNSSEGLLCAYFDKDLEPIYQYFNKSYTVKAFPSKSQFYAPQDSGFWELVILCPYVSQTVEYVSIFEKTRLGLSPGNLLKVLKPVGLNNQTRSGVSVCSKVMSRNFKDVVQIIEYIELHAVIGVRLFIFYVYSCSKQVACVFKHYADQAMKFFQENQSEVQVLVTDYEFPYTWFESVEFGPYSALADCFFRSQALGMKYTAGLDFDELIIPGEDKALDQVLNSMQQEFPNGGSFLFFYRKHFPLFFPDDQEHPRFHDDEGLMEIPLRPLRKTWMDNFTQLVGKSVGVIERTLFVGVHYVDFFRHTKFHHVWVPWEVGLIHHYRHLPGLSPKQWEDYFLGTMNHTIHLNKSGHEFVRVRTAWRYASRYFFWFILRLKTGVMVVSDDDHRFMRRPNPGACVFNWSRSGGGGAAGAGIGGPQWFSVRVSGGLSDGRHG</sequence>
<keyword evidence="11" id="KW-1185">Reference proteome</keyword>
<evidence type="ECO:0000256" key="7">
    <source>
        <dbReference type="ARBA" id="ARBA00023136"/>
    </source>
</evidence>
<comment type="subcellular location">
    <subcellularLocation>
        <location evidence="1">Membrane</location>
        <topology evidence="1">Single-pass membrane protein</topology>
    </subcellularLocation>
</comment>
<keyword evidence="3 8" id="KW-0328">Glycosyltransferase</keyword>
<reference evidence="10" key="1">
    <citation type="submission" date="2020-11" db="EMBL/GenBank/DDBJ databases">
        <authorList>
            <person name="Tran Van P."/>
        </authorList>
    </citation>
    <scope>NUCLEOTIDE SEQUENCE</scope>
</reference>
<evidence type="ECO:0000256" key="2">
    <source>
        <dbReference type="ARBA" id="ARBA00007647"/>
    </source>
</evidence>
<evidence type="ECO:0000313" key="11">
    <source>
        <dbReference type="Proteomes" id="UP000678499"/>
    </source>
</evidence>
<evidence type="ECO:0000256" key="1">
    <source>
        <dbReference type="ARBA" id="ARBA00004167"/>
    </source>
</evidence>
<dbReference type="Pfam" id="PF01697">
    <property type="entry name" value="Glyco_transf_92"/>
    <property type="match status" value="1"/>
</dbReference>
<dbReference type="PANTHER" id="PTHR21461:SF40">
    <property type="entry name" value="GLYCOSYLTRANSFERASE FAMILY 92 PROTEIN"/>
    <property type="match status" value="1"/>
</dbReference>
<dbReference type="OrthoDB" id="2526284at2759"/>
<organism evidence="10">
    <name type="scientific">Notodromas monacha</name>
    <dbReference type="NCBI Taxonomy" id="399045"/>
    <lineage>
        <taxon>Eukaryota</taxon>
        <taxon>Metazoa</taxon>
        <taxon>Ecdysozoa</taxon>
        <taxon>Arthropoda</taxon>
        <taxon>Crustacea</taxon>
        <taxon>Oligostraca</taxon>
        <taxon>Ostracoda</taxon>
        <taxon>Podocopa</taxon>
        <taxon>Podocopida</taxon>
        <taxon>Cypridocopina</taxon>
        <taxon>Cypridoidea</taxon>
        <taxon>Cyprididae</taxon>
        <taxon>Notodromas</taxon>
    </lineage>
</organism>
<keyword evidence="4 8" id="KW-0808">Transferase</keyword>
<evidence type="ECO:0000256" key="8">
    <source>
        <dbReference type="RuleBase" id="RU366017"/>
    </source>
</evidence>
<keyword evidence="5" id="KW-0812">Transmembrane</keyword>
<evidence type="ECO:0000256" key="6">
    <source>
        <dbReference type="ARBA" id="ARBA00022989"/>
    </source>
</evidence>
<dbReference type="EC" id="2.4.1.-" evidence="8"/>
<evidence type="ECO:0000256" key="5">
    <source>
        <dbReference type="ARBA" id="ARBA00022692"/>
    </source>
</evidence>
<keyword evidence="7" id="KW-0472">Membrane</keyword>
<dbReference type="GO" id="GO:0005737">
    <property type="term" value="C:cytoplasm"/>
    <property type="evidence" value="ECO:0007669"/>
    <property type="project" value="TreeGrafter"/>
</dbReference>
<evidence type="ECO:0000256" key="9">
    <source>
        <dbReference type="SAM" id="SignalP"/>
    </source>
</evidence>
<accession>A0A7R9BIF7</accession>
<name>A0A7R9BIF7_9CRUS</name>
<feature type="signal peptide" evidence="9">
    <location>
        <begin position="1"/>
        <end position="24"/>
    </location>
</feature>
<dbReference type="InterPro" id="IPR008166">
    <property type="entry name" value="Glyco_transf_92"/>
</dbReference>
<feature type="chain" id="PRO_5036210046" description="Glycosyltransferase family 92 protein" evidence="9">
    <location>
        <begin position="25"/>
        <end position="552"/>
    </location>
</feature>
<dbReference type="AlphaFoldDB" id="A0A7R9BIF7"/>
<dbReference type="EMBL" id="OA882348">
    <property type="protein sequence ID" value="CAD7274851.1"/>
    <property type="molecule type" value="Genomic_DNA"/>
</dbReference>
<dbReference type="PANTHER" id="PTHR21461">
    <property type="entry name" value="GLYCOSYLTRANSFERASE FAMILY 92 PROTEIN"/>
    <property type="match status" value="1"/>
</dbReference>
<comment type="similarity">
    <text evidence="2 8">Belongs to the glycosyltransferase 92 family.</text>
</comment>
<keyword evidence="6" id="KW-1133">Transmembrane helix</keyword>
<dbReference type="EMBL" id="CAJPEX010000311">
    <property type="protein sequence ID" value="CAG0915003.1"/>
    <property type="molecule type" value="Genomic_DNA"/>
</dbReference>
<proteinExistence type="inferred from homology"/>
<protein>
    <recommendedName>
        <fullName evidence="8">Glycosyltransferase family 92 protein</fullName>
        <ecNumber evidence="8">2.4.1.-</ecNumber>
    </recommendedName>
</protein>
<evidence type="ECO:0000313" key="10">
    <source>
        <dbReference type="EMBL" id="CAD7274851.1"/>
    </source>
</evidence>
<keyword evidence="9" id="KW-0732">Signal</keyword>
<gene>
    <name evidence="10" type="ORF">NMOB1V02_LOCUS2671</name>
</gene>
<dbReference type="GO" id="GO:0016020">
    <property type="term" value="C:membrane"/>
    <property type="evidence" value="ECO:0007669"/>
    <property type="project" value="UniProtKB-SubCell"/>
</dbReference>